<evidence type="ECO:0000259" key="1">
    <source>
        <dbReference type="SMART" id="SM00587"/>
    </source>
</evidence>
<name>A0A482VAB6_ASBVE</name>
<sequence>METLKERHDILTFLKSISQEQGMQDYTITNVSTNEKGDGFQAEFFMVTIKDTASDKHLDIALKTAFIIDNIRNMLPVRSTFENEVYFYSEVYPLFKQFERKHEIFEDIKYVPKCFKVSLEDHSEMLALENLKVSGFEVFDRMSFLDHDHISFIFKTYGRFHAYSFALCDQQPEEYKKLVGGFANVYEKFMSDETDFFKKLFGTNVAMAMEYLIPGEDDEIINQFHKYENDGVCRIFEEVVTENCEYSAILHGDCWSNNIMFKYDKTENGKKLVDMRLIDWQGIKVGSPVCDLSYCLYSGTCKDVFDNLDEYLKIYYESFSSFLKKLGSDPEKLFPFEAFKEQWKKFAKFGMFMAFGILKMKMTPKNDCPDSFVGLDIDDVVTKMNTLKFNEDKFKKMIRELLRHFVIKVKMTNENMFLILQTDFYLNLERHDILSLIKTTSEEQGIQDYTITNVSKNQAGEGLLSEFFTATIKDNVSGKQLDFAIKVAFVEDKVRKTIPIRRSFENEVNFYSKVYPIFQKFERDRGISDSVQLIPKCFNVFIEDCSEMLILENLKVLKFECFDKTSFLDHEHISLIFKTYGRFHAYSFALRDQQPEEYQQLVGRLHNVYEEFLNNESNTIREYLRQNVQLMKQYLIPGQDDEMIIKFRKYENDGINDIFLDIVTEECDYSAILHGDCWSNNIMFKYEKTEDGKKLEDIRLIDWQVIKVGSPVCDLSYCLYSGTSKDVFDNLKEYLKIYYESFSSFLKKLGSDPEKLFPFEALKEHWKRYAKFGMCMAFGILKVKMMDKNYIADSLDGLDSNEAFESMNTAKIDEDKFKKTIRELLRHLCEIDAL</sequence>
<dbReference type="AlphaFoldDB" id="A0A482VAB6"/>
<dbReference type="PANTHER" id="PTHR11012">
    <property type="entry name" value="PROTEIN KINASE-LIKE DOMAIN-CONTAINING"/>
    <property type="match status" value="1"/>
</dbReference>
<protein>
    <recommendedName>
        <fullName evidence="1">CHK kinase-like domain-containing protein</fullName>
    </recommendedName>
</protein>
<feature type="domain" description="CHK kinase-like" evidence="1">
    <location>
        <begin position="126"/>
        <end position="325"/>
    </location>
</feature>
<dbReference type="InterPro" id="IPR011009">
    <property type="entry name" value="Kinase-like_dom_sf"/>
</dbReference>
<dbReference type="InterPro" id="IPR004119">
    <property type="entry name" value="EcKL"/>
</dbReference>
<dbReference type="SMART" id="SM00587">
    <property type="entry name" value="CHK"/>
    <property type="match status" value="2"/>
</dbReference>
<keyword evidence="3" id="KW-1185">Reference proteome</keyword>
<dbReference type="Proteomes" id="UP000292052">
    <property type="component" value="Unassembled WGS sequence"/>
</dbReference>
<dbReference type="EMBL" id="QDEB01121574">
    <property type="protein sequence ID" value="RZB40184.1"/>
    <property type="molecule type" value="Genomic_DNA"/>
</dbReference>
<dbReference type="SUPFAM" id="SSF56112">
    <property type="entry name" value="Protein kinase-like (PK-like)"/>
    <property type="match status" value="2"/>
</dbReference>
<dbReference type="Pfam" id="PF02958">
    <property type="entry name" value="EcKL"/>
    <property type="match status" value="2"/>
</dbReference>
<evidence type="ECO:0000313" key="3">
    <source>
        <dbReference type="Proteomes" id="UP000292052"/>
    </source>
</evidence>
<evidence type="ECO:0000313" key="2">
    <source>
        <dbReference type="EMBL" id="RZB40184.1"/>
    </source>
</evidence>
<reference evidence="2 3" key="1">
    <citation type="submission" date="2017-03" db="EMBL/GenBank/DDBJ databases">
        <title>Genome of the blue death feigning beetle - Asbolus verrucosus.</title>
        <authorList>
            <person name="Rider S.D."/>
        </authorList>
    </citation>
    <scope>NUCLEOTIDE SEQUENCE [LARGE SCALE GENOMIC DNA]</scope>
    <source>
        <strain evidence="2">Butters</strain>
        <tissue evidence="2">Head and leg muscle</tissue>
    </source>
</reference>
<organism evidence="2 3">
    <name type="scientific">Asbolus verrucosus</name>
    <name type="common">Desert ironclad beetle</name>
    <dbReference type="NCBI Taxonomy" id="1661398"/>
    <lineage>
        <taxon>Eukaryota</taxon>
        <taxon>Metazoa</taxon>
        <taxon>Ecdysozoa</taxon>
        <taxon>Arthropoda</taxon>
        <taxon>Hexapoda</taxon>
        <taxon>Insecta</taxon>
        <taxon>Pterygota</taxon>
        <taxon>Neoptera</taxon>
        <taxon>Endopterygota</taxon>
        <taxon>Coleoptera</taxon>
        <taxon>Polyphaga</taxon>
        <taxon>Cucujiformia</taxon>
        <taxon>Tenebrionidae</taxon>
        <taxon>Pimeliinae</taxon>
        <taxon>Asbolus</taxon>
    </lineage>
</organism>
<comment type="caution">
    <text evidence="2">The sequence shown here is derived from an EMBL/GenBank/DDBJ whole genome shotgun (WGS) entry which is preliminary data.</text>
</comment>
<dbReference type="InterPro" id="IPR015897">
    <property type="entry name" value="CHK_kinase-like"/>
</dbReference>
<gene>
    <name evidence="2" type="ORF">BDFB_009057</name>
</gene>
<dbReference type="PANTHER" id="PTHR11012:SF30">
    <property type="entry name" value="PROTEIN KINASE-LIKE DOMAIN-CONTAINING"/>
    <property type="match status" value="1"/>
</dbReference>
<feature type="domain" description="CHK kinase-like" evidence="1">
    <location>
        <begin position="549"/>
        <end position="748"/>
    </location>
</feature>
<proteinExistence type="predicted"/>
<accession>A0A482VAB6</accession>
<dbReference type="Gene3D" id="3.90.1200.10">
    <property type="match status" value="2"/>
</dbReference>
<dbReference type="OrthoDB" id="190089at2759"/>